<dbReference type="OrthoDB" id="186919at2"/>
<keyword evidence="3" id="KW-0472">Membrane</keyword>
<feature type="region of interest" description="Disordered" evidence="2">
    <location>
        <begin position="50"/>
        <end position="73"/>
    </location>
</feature>
<feature type="coiled-coil region" evidence="1">
    <location>
        <begin position="200"/>
        <end position="227"/>
    </location>
</feature>
<feature type="region of interest" description="Disordered" evidence="2">
    <location>
        <begin position="304"/>
        <end position="353"/>
    </location>
</feature>
<dbReference type="Proteomes" id="UP000564629">
    <property type="component" value="Unassembled WGS sequence"/>
</dbReference>
<accession>A0A7W8SBG8</accession>
<keyword evidence="1" id="KW-0175">Coiled coil</keyword>
<protein>
    <recommendedName>
        <fullName evidence="5">DUF4349 domain-containing protein</fullName>
    </recommendedName>
</protein>
<evidence type="ECO:0000256" key="1">
    <source>
        <dbReference type="SAM" id="Coils"/>
    </source>
</evidence>
<evidence type="ECO:0000259" key="5">
    <source>
        <dbReference type="Pfam" id="PF14257"/>
    </source>
</evidence>
<evidence type="ECO:0000256" key="3">
    <source>
        <dbReference type="SAM" id="Phobius"/>
    </source>
</evidence>
<feature type="domain" description="DUF4349" evidence="5">
    <location>
        <begin position="81"/>
        <end position="293"/>
    </location>
</feature>
<comment type="caution">
    <text evidence="6">The sequence shown here is derived from an EMBL/GenBank/DDBJ whole genome shotgun (WGS) entry which is preliminary data.</text>
</comment>
<keyword evidence="3" id="KW-1133">Transmembrane helix</keyword>
<name>A0A7W8SBG8_9CELL</name>
<feature type="chain" id="PRO_5038712188" description="DUF4349 domain-containing protein" evidence="4">
    <location>
        <begin position="31"/>
        <end position="353"/>
    </location>
</feature>
<keyword evidence="3" id="KW-0812">Transmembrane</keyword>
<evidence type="ECO:0000256" key="2">
    <source>
        <dbReference type="SAM" id="MobiDB-lite"/>
    </source>
</evidence>
<dbReference type="AlphaFoldDB" id="A0A7W8SBG8"/>
<dbReference type="PROSITE" id="PS51257">
    <property type="entry name" value="PROKAR_LIPOPROTEIN"/>
    <property type="match status" value="1"/>
</dbReference>
<gene>
    <name evidence="6" type="ORF">HNR08_000778</name>
</gene>
<feature type="transmembrane region" description="Helical" evidence="3">
    <location>
        <begin position="268"/>
        <end position="296"/>
    </location>
</feature>
<evidence type="ECO:0000313" key="6">
    <source>
        <dbReference type="EMBL" id="MBB5472042.1"/>
    </source>
</evidence>
<dbReference type="RefSeq" id="WP_146835504.1">
    <property type="nucleotide sequence ID" value="NZ_BJVQ01000012.1"/>
</dbReference>
<evidence type="ECO:0000256" key="4">
    <source>
        <dbReference type="SAM" id="SignalP"/>
    </source>
</evidence>
<feature type="compositionally biased region" description="Gly residues" evidence="2">
    <location>
        <begin position="309"/>
        <end position="330"/>
    </location>
</feature>
<evidence type="ECO:0000313" key="7">
    <source>
        <dbReference type="Proteomes" id="UP000564629"/>
    </source>
</evidence>
<feature type="signal peptide" evidence="4">
    <location>
        <begin position="1"/>
        <end position="30"/>
    </location>
</feature>
<sequence>MRTTGTGTDVRRAAAGLALVALLLAGCGAAADSTAADAGGTAEELGSLADQGVGGDGDAAAASDAGAAAAPGGEAADAAGRQVITTGDVGLAAADPRAAADRVVAVVEQSGGRVDARQETAARAEDDVDATADLTVRVPATGLTGVLDALEDLGEVQSVDLRSEDVTAAAQDLDARIRAMRLSVARMEDLLSRATTTEDVIEAESTLTERQASLESLEAERARVAEQVALSTLHVTIWTSGTPVVTETEARTGFLGGLQNGWDALVEVLGVAALVLGALVPWLAVGAVVGVAVLLVRRALRRRRSPGAPGAGAGGPGRGGSAGPGEGPAGPDGPAEPAPDEGREPVGAGSPRP</sequence>
<feature type="compositionally biased region" description="Low complexity" evidence="2">
    <location>
        <begin position="58"/>
        <end position="73"/>
    </location>
</feature>
<dbReference type="EMBL" id="JACHDN010000001">
    <property type="protein sequence ID" value="MBB5472042.1"/>
    <property type="molecule type" value="Genomic_DNA"/>
</dbReference>
<dbReference type="InterPro" id="IPR025645">
    <property type="entry name" value="DUF4349"/>
</dbReference>
<dbReference type="Pfam" id="PF14257">
    <property type="entry name" value="DUF4349"/>
    <property type="match status" value="1"/>
</dbReference>
<proteinExistence type="predicted"/>
<reference evidence="6 7" key="1">
    <citation type="submission" date="2020-08" db="EMBL/GenBank/DDBJ databases">
        <title>Sequencing the genomes of 1000 actinobacteria strains.</title>
        <authorList>
            <person name="Klenk H.-P."/>
        </authorList>
    </citation>
    <scope>NUCLEOTIDE SEQUENCE [LARGE SCALE GENOMIC DNA]</scope>
    <source>
        <strain evidence="6 7">DSM 9581</strain>
    </source>
</reference>
<keyword evidence="4" id="KW-0732">Signal</keyword>
<organism evidence="6 7">
    <name type="scientific">Cellulomonas hominis</name>
    <dbReference type="NCBI Taxonomy" id="156981"/>
    <lineage>
        <taxon>Bacteria</taxon>
        <taxon>Bacillati</taxon>
        <taxon>Actinomycetota</taxon>
        <taxon>Actinomycetes</taxon>
        <taxon>Micrococcales</taxon>
        <taxon>Cellulomonadaceae</taxon>
        <taxon>Cellulomonas</taxon>
    </lineage>
</organism>